<dbReference type="PANTHER" id="PTHR11439">
    <property type="entry name" value="GAG-POL-RELATED RETROTRANSPOSON"/>
    <property type="match status" value="1"/>
</dbReference>
<evidence type="ECO:0000313" key="2">
    <source>
        <dbReference type="EMBL" id="GJT26656.1"/>
    </source>
</evidence>
<dbReference type="CDD" id="cd09272">
    <property type="entry name" value="RNase_HI_RT_Ty1"/>
    <property type="match status" value="1"/>
</dbReference>
<accession>A0ABQ5CLA2</accession>
<comment type="caution">
    <text evidence="2">The sequence shown here is derived from an EMBL/GenBank/DDBJ whole genome shotgun (WGS) entry which is preliminary data.</text>
</comment>
<feature type="compositionally biased region" description="Polar residues" evidence="1">
    <location>
        <begin position="526"/>
        <end position="535"/>
    </location>
</feature>
<feature type="region of interest" description="Disordered" evidence="1">
    <location>
        <begin position="526"/>
        <end position="551"/>
    </location>
</feature>
<dbReference type="EMBL" id="BQNB010014311">
    <property type="protein sequence ID" value="GJT26656.1"/>
    <property type="molecule type" value="Genomic_DNA"/>
</dbReference>
<feature type="region of interest" description="Disordered" evidence="1">
    <location>
        <begin position="415"/>
        <end position="440"/>
    </location>
</feature>
<dbReference type="PANTHER" id="PTHR11439:SF495">
    <property type="entry name" value="REVERSE TRANSCRIPTASE, RNA-DEPENDENT DNA POLYMERASE-RELATED"/>
    <property type="match status" value="1"/>
</dbReference>
<gene>
    <name evidence="2" type="ORF">Tco_0906931</name>
</gene>
<protein>
    <recommendedName>
        <fullName evidence="4">Reverse transcriptase Ty1/copia-type domain-containing protein</fullName>
    </recommendedName>
</protein>
<reference evidence="2" key="1">
    <citation type="journal article" date="2022" name="Int. J. Mol. Sci.">
        <title>Draft Genome of Tanacetum Coccineum: Genomic Comparison of Closely Related Tanacetum-Family Plants.</title>
        <authorList>
            <person name="Yamashiro T."/>
            <person name="Shiraishi A."/>
            <person name="Nakayama K."/>
            <person name="Satake H."/>
        </authorList>
    </citation>
    <scope>NUCLEOTIDE SEQUENCE</scope>
</reference>
<name>A0ABQ5CLA2_9ASTR</name>
<evidence type="ECO:0000256" key="1">
    <source>
        <dbReference type="SAM" id="MobiDB-lite"/>
    </source>
</evidence>
<evidence type="ECO:0008006" key="4">
    <source>
        <dbReference type="Google" id="ProtNLM"/>
    </source>
</evidence>
<organism evidence="2 3">
    <name type="scientific">Tanacetum coccineum</name>
    <dbReference type="NCBI Taxonomy" id="301880"/>
    <lineage>
        <taxon>Eukaryota</taxon>
        <taxon>Viridiplantae</taxon>
        <taxon>Streptophyta</taxon>
        <taxon>Embryophyta</taxon>
        <taxon>Tracheophyta</taxon>
        <taxon>Spermatophyta</taxon>
        <taxon>Magnoliopsida</taxon>
        <taxon>eudicotyledons</taxon>
        <taxon>Gunneridae</taxon>
        <taxon>Pentapetalae</taxon>
        <taxon>asterids</taxon>
        <taxon>campanulids</taxon>
        <taxon>Asterales</taxon>
        <taxon>Asteraceae</taxon>
        <taxon>Asteroideae</taxon>
        <taxon>Anthemideae</taxon>
        <taxon>Anthemidinae</taxon>
        <taxon>Tanacetum</taxon>
    </lineage>
</organism>
<dbReference type="Proteomes" id="UP001151760">
    <property type="component" value="Unassembled WGS sequence"/>
</dbReference>
<keyword evidence="3" id="KW-1185">Reference proteome</keyword>
<proteinExistence type="predicted"/>
<reference evidence="2" key="2">
    <citation type="submission" date="2022-01" db="EMBL/GenBank/DDBJ databases">
        <authorList>
            <person name="Yamashiro T."/>
            <person name="Shiraishi A."/>
            <person name="Satake H."/>
            <person name="Nakayama K."/>
        </authorList>
    </citation>
    <scope>NUCLEOTIDE SEQUENCE</scope>
</reference>
<sequence>MSLQHDFPVHQTLEIITSLGIFSSSSYDDVFGADLNNLASNMKEEMQQFKFQNVWVLVDLPEDKYAIGTKWILKNKRDAEGFVVWNMAYRIIDEKYMASTLRICGSSTSQEGLRRGTIDKTLFFKNHKRDIILQRPDGIFINQDKYVQEILKKFDLECVRTATTPYEAPNPKSKNEPDSLVNVHLYRSMIGSLMYLTASRPDIMFAVSACSRFQVTLTTSNLEAVKKIFKYLKGQPRLGLWYPRESPFMLEAYSDNDYAGANKDRKSTTGGSQFLGRRLISWQCKKQTIVATSSTEAEYVTAANCCGQRIVLPQWRFLVHTILHCLSTKSGSWDQFGSSIVVALICLLIGGNLTGLVTLCKGMLNFEGQPMPLLAVMLSQAGEGAGVVAPAVPTNITETNDAPFTSTNVDDEPLGGSFHAFPPRSTSASPEGHTSGGAGDPITLTALSSVVSILVQKVNSLETEDGWFVSDSDKEDGGEQDVDLDALHALANAVTVDSTKSPGGASSKSAAVLVLFLLIEQIPARSGTTTATPSSPVRHARKGKGVAVKEPTPTQDKTFKQLEKERLGRMTQDFKMTEDQRKRQREVLASTVKYSDAAWDIILAPKMVALVNSWRKELAEQRAQERRDRPMTPDSAKAIYEKLCEELRPYSKAVAFTRSILNRDGCSNELMPLPKETLPSTGDVKEATVEVEDVEFLLTLLLKPTHMPPSHSEVGVHTSHSTIPIEEGDPDAKHKLCIKYASDEDFASDCDTPVYLYAVVDWELFPTGLGSINAIYRLDNSRKYFTSLREILHLVTRADLMTIYGRVMTFYQDKKAEGVGLILSRDLKILMDSPELNDGSKFWKNQHTWSIQNWKLYSFSGVHVLEIVSGLVIHMFVDKKYPLSVNLIERMLDHQLEICHRTVGNELTTAVQLIAFLKKQISDSKRPKVYEWVINSPCYHNQELASLEQTATTEVVPNSVVGSSFSAASSKLLPFAGSRLVMFGSNAMKTNLLDTRSAQCLMIIIISLLKVYVVPTGRVVVPTGRYIVPAGKVIIIVSTGRLSLVPTGRVLSPGRVK</sequence>
<evidence type="ECO:0000313" key="3">
    <source>
        <dbReference type="Proteomes" id="UP001151760"/>
    </source>
</evidence>